<evidence type="ECO:0000256" key="1">
    <source>
        <dbReference type="SAM" id="MobiDB-lite"/>
    </source>
</evidence>
<name>A0A835GRF5_SPOEX</name>
<feature type="region of interest" description="Disordered" evidence="1">
    <location>
        <begin position="138"/>
        <end position="163"/>
    </location>
</feature>
<dbReference type="EMBL" id="JACKWZ010000006">
    <property type="protein sequence ID" value="KAF9423799.1"/>
    <property type="molecule type" value="Genomic_DNA"/>
</dbReference>
<reference evidence="2" key="1">
    <citation type="submission" date="2020-08" db="EMBL/GenBank/DDBJ databases">
        <title>Spodoptera exigua strain:BAW_Kor-Di-RS1 Genome sequencing and assembly.</title>
        <authorList>
            <person name="Kim J."/>
            <person name="Nam H.Y."/>
            <person name="Kwon M."/>
            <person name="Choi J.H."/>
            <person name="Cho S.R."/>
            <person name="Kim G.-H."/>
        </authorList>
    </citation>
    <scope>NUCLEOTIDE SEQUENCE</scope>
    <source>
        <strain evidence="2">BAW_Kor-Di-RS1</strain>
        <tissue evidence="2">Whole-body</tissue>
    </source>
</reference>
<sequence>MHVMQRCARITFQVRRAAGVRLPRTADFDWRVGLPPAASRRVGSRAGWGRGQEAQPPTNNNYQSSPFTRSLHAAAGRGEPTPYVTLTHFRSHYMSATQHRQTAANYCSLQFTNCFLLRGDAIVVYLLVRFPCRVAEQHEPPSLGCPLPRHQQAPRRESVSTGYSQPVTDNLKFKFSIFVDALIISLAKTE</sequence>
<evidence type="ECO:0000313" key="2">
    <source>
        <dbReference type="EMBL" id="KAF9423799.1"/>
    </source>
</evidence>
<accession>A0A835GRF5</accession>
<gene>
    <name evidence="2" type="ORF">HW555_000857</name>
</gene>
<proteinExistence type="predicted"/>
<dbReference type="Proteomes" id="UP000648187">
    <property type="component" value="Unassembled WGS sequence"/>
</dbReference>
<feature type="compositionally biased region" description="Polar residues" evidence="1">
    <location>
        <begin position="55"/>
        <end position="66"/>
    </location>
</feature>
<comment type="caution">
    <text evidence="2">The sequence shown here is derived from an EMBL/GenBank/DDBJ whole genome shotgun (WGS) entry which is preliminary data.</text>
</comment>
<keyword evidence="3" id="KW-1185">Reference proteome</keyword>
<evidence type="ECO:0000313" key="3">
    <source>
        <dbReference type="Proteomes" id="UP000648187"/>
    </source>
</evidence>
<dbReference type="AlphaFoldDB" id="A0A835GRF5"/>
<protein>
    <submittedName>
        <fullName evidence="2">Uncharacterized protein</fullName>
    </submittedName>
</protein>
<feature type="region of interest" description="Disordered" evidence="1">
    <location>
        <begin position="40"/>
        <end position="66"/>
    </location>
</feature>
<organism evidence="2 3">
    <name type="scientific">Spodoptera exigua</name>
    <name type="common">Beet armyworm</name>
    <name type="synonym">Noctua fulgens</name>
    <dbReference type="NCBI Taxonomy" id="7107"/>
    <lineage>
        <taxon>Eukaryota</taxon>
        <taxon>Metazoa</taxon>
        <taxon>Ecdysozoa</taxon>
        <taxon>Arthropoda</taxon>
        <taxon>Hexapoda</taxon>
        <taxon>Insecta</taxon>
        <taxon>Pterygota</taxon>
        <taxon>Neoptera</taxon>
        <taxon>Endopterygota</taxon>
        <taxon>Lepidoptera</taxon>
        <taxon>Glossata</taxon>
        <taxon>Ditrysia</taxon>
        <taxon>Noctuoidea</taxon>
        <taxon>Noctuidae</taxon>
        <taxon>Amphipyrinae</taxon>
        <taxon>Spodoptera</taxon>
    </lineage>
</organism>